<comment type="caution">
    <text evidence="3">The sequence shown here is derived from an EMBL/GenBank/DDBJ whole genome shotgun (WGS) entry which is preliminary data.</text>
</comment>
<name>A0A6I4TXB3_9SPHN</name>
<accession>A0A6I4TXB3</accession>
<evidence type="ECO:0000313" key="4">
    <source>
        <dbReference type="Proteomes" id="UP000469430"/>
    </source>
</evidence>
<evidence type="ECO:0000256" key="2">
    <source>
        <dbReference type="SAM" id="Phobius"/>
    </source>
</evidence>
<keyword evidence="4" id="KW-1185">Reference proteome</keyword>
<keyword evidence="2" id="KW-0812">Transmembrane</keyword>
<dbReference type="EMBL" id="WTYJ01000002">
    <property type="protein sequence ID" value="MXO99457.1"/>
    <property type="molecule type" value="Genomic_DNA"/>
</dbReference>
<dbReference type="Proteomes" id="UP000469430">
    <property type="component" value="Unassembled WGS sequence"/>
</dbReference>
<organism evidence="3 4">
    <name type="scientific">Croceibacterium xixiisoli</name>
    <dbReference type="NCBI Taxonomy" id="1476466"/>
    <lineage>
        <taxon>Bacteria</taxon>
        <taxon>Pseudomonadati</taxon>
        <taxon>Pseudomonadota</taxon>
        <taxon>Alphaproteobacteria</taxon>
        <taxon>Sphingomonadales</taxon>
        <taxon>Erythrobacteraceae</taxon>
        <taxon>Croceibacterium</taxon>
    </lineage>
</organism>
<feature type="transmembrane region" description="Helical" evidence="2">
    <location>
        <begin position="34"/>
        <end position="54"/>
    </location>
</feature>
<gene>
    <name evidence="3" type="ORF">GRI97_10700</name>
</gene>
<keyword evidence="2" id="KW-1133">Transmembrane helix</keyword>
<reference evidence="3 4" key="1">
    <citation type="submission" date="2019-12" db="EMBL/GenBank/DDBJ databases">
        <title>Genomic-based taxomic classification of the family Erythrobacteraceae.</title>
        <authorList>
            <person name="Xu L."/>
        </authorList>
    </citation>
    <scope>NUCLEOTIDE SEQUENCE [LARGE SCALE GENOMIC DNA]</scope>
    <source>
        <strain evidence="3 4">S36</strain>
    </source>
</reference>
<evidence type="ECO:0000313" key="3">
    <source>
        <dbReference type="EMBL" id="MXO99457.1"/>
    </source>
</evidence>
<sequence>MPILFLNIALALLLIAALVGVVRPYGGRWGRLHFSVLAIGLALLLLVMGGLMVTERVLGEAAERPPAEAQPVGETIEADQPGTPPGQIV</sequence>
<protein>
    <submittedName>
        <fullName evidence="3">Uncharacterized protein</fullName>
    </submittedName>
</protein>
<dbReference type="RefSeq" id="WP_161391178.1">
    <property type="nucleotide sequence ID" value="NZ_JBHSCP010000001.1"/>
</dbReference>
<proteinExistence type="predicted"/>
<evidence type="ECO:0000256" key="1">
    <source>
        <dbReference type="SAM" id="MobiDB-lite"/>
    </source>
</evidence>
<dbReference type="AlphaFoldDB" id="A0A6I4TXB3"/>
<keyword evidence="2" id="KW-0472">Membrane</keyword>
<feature type="region of interest" description="Disordered" evidence="1">
    <location>
        <begin position="63"/>
        <end position="89"/>
    </location>
</feature>